<feature type="transmembrane region" description="Helical" evidence="10">
    <location>
        <begin position="359"/>
        <end position="381"/>
    </location>
</feature>
<evidence type="ECO:0000256" key="9">
    <source>
        <dbReference type="SAM" id="MobiDB-lite"/>
    </source>
</evidence>
<feature type="transmembrane region" description="Helical" evidence="10">
    <location>
        <begin position="388"/>
        <end position="410"/>
    </location>
</feature>
<keyword evidence="7 10" id="KW-0472">Membrane</keyword>
<keyword evidence="4" id="KW-0762">Sugar transport</keyword>
<dbReference type="AlphaFoldDB" id="I2H0D0"/>
<evidence type="ECO:0000256" key="10">
    <source>
        <dbReference type="SAM" id="Phobius"/>
    </source>
</evidence>
<feature type="domain" description="Major facilitator superfamily (MFS) profile" evidence="11">
    <location>
        <begin position="68"/>
        <end position="518"/>
    </location>
</feature>
<feature type="compositionally biased region" description="Basic and acidic residues" evidence="9">
    <location>
        <begin position="44"/>
        <end position="55"/>
    </location>
</feature>
<dbReference type="PANTHER" id="PTHR48022:SF75">
    <property type="entry name" value="GALACTOSE TRANSPORTER-RELATED"/>
    <property type="match status" value="1"/>
</dbReference>
<dbReference type="InterPro" id="IPR036259">
    <property type="entry name" value="MFS_trans_sf"/>
</dbReference>
<dbReference type="OrthoDB" id="5141738at2759"/>
<dbReference type="EMBL" id="HE806317">
    <property type="protein sequence ID" value="CCH59832.1"/>
    <property type="molecule type" value="Genomic_DNA"/>
</dbReference>
<dbReference type="InterPro" id="IPR003663">
    <property type="entry name" value="Sugar/inositol_transpt"/>
</dbReference>
<keyword evidence="5 10" id="KW-0812">Transmembrane</keyword>
<dbReference type="InterPro" id="IPR005829">
    <property type="entry name" value="Sugar_transporter_CS"/>
</dbReference>
<organism evidence="12 13">
    <name type="scientific">Henningerozyma blattae (strain ATCC 34711 / CBS 6284 / DSM 70876 / NBRC 10599 / NRRL Y-10934 / UCD 77-7)</name>
    <name type="common">Yeast</name>
    <name type="synonym">Tetrapisispora blattae</name>
    <dbReference type="NCBI Taxonomy" id="1071380"/>
    <lineage>
        <taxon>Eukaryota</taxon>
        <taxon>Fungi</taxon>
        <taxon>Dikarya</taxon>
        <taxon>Ascomycota</taxon>
        <taxon>Saccharomycotina</taxon>
        <taxon>Saccharomycetes</taxon>
        <taxon>Saccharomycetales</taxon>
        <taxon>Saccharomycetaceae</taxon>
        <taxon>Henningerozyma</taxon>
    </lineage>
</organism>
<dbReference type="KEGG" id="tbl:TBLA_0B10150"/>
<dbReference type="InterPro" id="IPR005828">
    <property type="entry name" value="MFS_sugar_transport-like"/>
</dbReference>
<dbReference type="PROSITE" id="PS00217">
    <property type="entry name" value="SUGAR_TRANSPORT_2"/>
    <property type="match status" value="1"/>
</dbReference>
<feature type="transmembrane region" description="Helical" evidence="10">
    <location>
        <begin position="239"/>
        <end position="256"/>
    </location>
</feature>
<evidence type="ECO:0000313" key="13">
    <source>
        <dbReference type="Proteomes" id="UP000002866"/>
    </source>
</evidence>
<dbReference type="NCBIfam" id="TIGR00879">
    <property type="entry name" value="SP"/>
    <property type="match status" value="1"/>
</dbReference>
<dbReference type="SUPFAM" id="SSF103473">
    <property type="entry name" value="MFS general substrate transporter"/>
    <property type="match status" value="1"/>
</dbReference>
<dbReference type="CDD" id="cd17356">
    <property type="entry name" value="MFS_HXT"/>
    <property type="match status" value="1"/>
</dbReference>
<name>I2H0D0_HENB6</name>
<reference evidence="12 13" key="1">
    <citation type="journal article" date="2011" name="Proc. Natl. Acad. Sci. U.S.A.">
        <title>Evolutionary erosion of yeast sex chromosomes by mating-type switching accidents.</title>
        <authorList>
            <person name="Gordon J.L."/>
            <person name="Armisen D."/>
            <person name="Proux-Wera E."/>
            <person name="Oheigeartaigh S.S."/>
            <person name="Byrne K.P."/>
            <person name="Wolfe K.H."/>
        </authorList>
    </citation>
    <scope>NUCLEOTIDE SEQUENCE [LARGE SCALE GENOMIC DNA]</scope>
    <source>
        <strain evidence="13">ATCC 34711 / CBS 6284 / DSM 70876 / NBRC 10599 / NRRL Y-10934 / UCD 77-7</strain>
    </source>
</reference>
<dbReference type="eggNOG" id="KOG0254">
    <property type="taxonomic scope" value="Eukaryota"/>
</dbReference>
<feature type="region of interest" description="Disordered" evidence="9">
    <location>
        <begin position="1"/>
        <end position="55"/>
    </location>
</feature>
<protein>
    <recommendedName>
        <fullName evidence="11">Major facilitator superfamily (MFS) profile domain-containing protein</fullName>
    </recommendedName>
</protein>
<feature type="transmembrane region" description="Helical" evidence="10">
    <location>
        <begin position="200"/>
        <end position="219"/>
    </location>
</feature>
<feature type="transmembrane region" description="Helical" evidence="10">
    <location>
        <begin position="144"/>
        <end position="164"/>
    </location>
</feature>
<evidence type="ECO:0000256" key="7">
    <source>
        <dbReference type="ARBA" id="ARBA00023136"/>
    </source>
</evidence>
<evidence type="ECO:0000256" key="1">
    <source>
        <dbReference type="ARBA" id="ARBA00004141"/>
    </source>
</evidence>
<evidence type="ECO:0000256" key="4">
    <source>
        <dbReference type="ARBA" id="ARBA00022597"/>
    </source>
</evidence>
<comment type="similarity">
    <text evidence="2 8">Belongs to the major facilitator superfamily. Sugar transporter (TC 2.A.1.1) family.</text>
</comment>
<dbReference type="PROSITE" id="PS00216">
    <property type="entry name" value="SUGAR_TRANSPORT_1"/>
    <property type="match status" value="1"/>
</dbReference>
<feature type="transmembrane region" description="Helical" evidence="10">
    <location>
        <begin position="465"/>
        <end position="487"/>
    </location>
</feature>
<evidence type="ECO:0000256" key="5">
    <source>
        <dbReference type="ARBA" id="ARBA00022692"/>
    </source>
</evidence>
<keyword evidence="13" id="KW-1185">Reference proteome</keyword>
<dbReference type="InterPro" id="IPR050360">
    <property type="entry name" value="MFS_Sugar_Transporters"/>
</dbReference>
<evidence type="ECO:0000256" key="3">
    <source>
        <dbReference type="ARBA" id="ARBA00022448"/>
    </source>
</evidence>
<sequence>MSGVVNSEKPIPDYMGVVNTDTESSDSQKEDSLKQKFSADNFSGDEKSPHAIDIPKKPPSDYITVCLNCIMIAFGGFMMGWDIGTIGGFIAQPDFKRRFGSTNKYGEHYLSKARTGLLVSIFNIGCAIGSVTLGNIGDIYGRRLGLIIATIIFVAGVVIEIASIDKWYQYFIGRIISGVGMGVVVILSPMLISEVSPKELRGAMVSSFQLMITLGMFLGDCTEYGTKKYSNSTQWRVGLGLQFAWSLCMVGGMLFVPESPRFLVEKGKIEEAKRSVAISNKLNATDPAVIAEVEEIQVAVEQRRAEGEAGWSEVFDSRTKVLQRVIIGIMIMALQQLSGANYFFYYGTTVFKSVGLEDGFEAAIIFGVINFFSTFVSLYLIDRFGRRTCLLWGAAGMICCMVIFASVGVTRLWPKGKSAGISSKGAGDCMIVFSCFFILCFGASWAPVPFVIISESFPVKIKSKGMALAIVSNQIWTFCIGFFTPFITGSINFYYGYVFLGCLVFAWFYVFFFVPETKGLHLEEVNIMWEEGTLPWKSANWVPPSQRNADYDVNAMANDDSPAWKKIFGKQ</sequence>
<dbReference type="GO" id="GO:0005886">
    <property type="term" value="C:plasma membrane"/>
    <property type="evidence" value="ECO:0007669"/>
    <property type="project" value="TreeGrafter"/>
</dbReference>
<gene>
    <name evidence="12" type="primary">TBLA0B10150</name>
    <name evidence="12" type="ORF">TBLA_0B10150</name>
</gene>
<feature type="transmembrane region" description="Helical" evidence="10">
    <location>
        <begin position="430"/>
        <end position="453"/>
    </location>
</feature>
<dbReference type="PANTHER" id="PTHR48022">
    <property type="entry name" value="PLASTIDIC GLUCOSE TRANSPORTER 4"/>
    <property type="match status" value="1"/>
</dbReference>
<evidence type="ECO:0000313" key="12">
    <source>
        <dbReference type="EMBL" id="CCH59832.1"/>
    </source>
</evidence>
<feature type="transmembrane region" description="Helical" evidence="10">
    <location>
        <begin position="117"/>
        <end position="137"/>
    </location>
</feature>
<dbReference type="InterPro" id="IPR020846">
    <property type="entry name" value="MFS_dom"/>
</dbReference>
<dbReference type="PROSITE" id="PS50850">
    <property type="entry name" value="MFS"/>
    <property type="match status" value="1"/>
</dbReference>
<dbReference type="RefSeq" id="XP_004179351.1">
    <property type="nucleotide sequence ID" value="XM_004179303.1"/>
</dbReference>
<keyword evidence="3 8" id="KW-0813">Transport</keyword>
<dbReference type="InParanoid" id="I2H0D0"/>
<evidence type="ECO:0000256" key="6">
    <source>
        <dbReference type="ARBA" id="ARBA00022989"/>
    </source>
</evidence>
<feature type="transmembrane region" description="Helical" evidence="10">
    <location>
        <begin position="62"/>
        <end position="81"/>
    </location>
</feature>
<keyword evidence="6 10" id="KW-1133">Transmembrane helix</keyword>
<dbReference type="HOGENOM" id="CLU_001265_30_1_1"/>
<feature type="transmembrane region" description="Helical" evidence="10">
    <location>
        <begin position="325"/>
        <end position="347"/>
    </location>
</feature>
<dbReference type="GO" id="GO:0005351">
    <property type="term" value="F:carbohydrate:proton symporter activity"/>
    <property type="evidence" value="ECO:0007669"/>
    <property type="project" value="TreeGrafter"/>
</dbReference>
<feature type="transmembrane region" description="Helical" evidence="10">
    <location>
        <begin position="170"/>
        <end position="188"/>
    </location>
</feature>
<comment type="subcellular location">
    <subcellularLocation>
        <location evidence="1">Membrane</location>
        <topology evidence="1">Multi-pass membrane protein</topology>
    </subcellularLocation>
</comment>
<accession>I2H0D0</accession>
<proteinExistence type="inferred from homology"/>
<dbReference type="Gene3D" id="1.20.1250.20">
    <property type="entry name" value="MFS general substrate transporter like domains"/>
    <property type="match status" value="1"/>
</dbReference>
<dbReference type="GO" id="GO:0055056">
    <property type="term" value="F:D-glucose transmembrane transporter activity"/>
    <property type="evidence" value="ECO:0007669"/>
    <property type="project" value="UniProtKB-ARBA"/>
</dbReference>
<dbReference type="FunFam" id="1.20.1250.20:FF:000044">
    <property type="entry name" value="Hexose transporter Hxt3p"/>
    <property type="match status" value="1"/>
</dbReference>
<dbReference type="PRINTS" id="PR00171">
    <property type="entry name" value="SUGRTRNSPORT"/>
</dbReference>
<dbReference type="Proteomes" id="UP000002866">
    <property type="component" value="Chromosome 2"/>
</dbReference>
<evidence type="ECO:0000256" key="8">
    <source>
        <dbReference type="RuleBase" id="RU003346"/>
    </source>
</evidence>
<dbReference type="GeneID" id="14494362"/>
<evidence type="ECO:0000256" key="2">
    <source>
        <dbReference type="ARBA" id="ARBA00010992"/>
    </source>
</evidence>
<dbReference type="Pfam" id="PF00083">
    <property type="entry name" value="Sugar_tr"/>
    <property type="match status" value="1"/>
</dbReference>
<evidence type="ECO:0000259" key="11">
    <source>
        <dbReference type="PROSITE" id="PS50850"/>
    </source>
</evidence>
<feature type="transmembrane region" description="Helical" evidence="10">
    <location>
        <begin position="493"/>
        <end position="514"/>
    </location>
</feature>